<evidence type="ECO:0000256" key="9">
    <source>
        <dbReference type="ARBA" id="ARBA00032370"/>
    </source>
</evidence>
<feature type="transmembrane region" description="Helical" evidence="16">
    <location>
        <begin position="59"/>
        <end position="77"/>
    </location>
</feature>
<comment type="catalytic activity">
    <reaction evidence="15">
        <text>[GlcNAc-(1-&gt;4)-Mur2Ac(oyl-L-Ala-gamma-D-Glu-L-Lys-D-Ala-D-Ala)](n)-di-trans,octa-cis-undecaprenyl diphosphate + beta-D-GlcNAc-(1-&gt;4)-Mur2Ac(oyl-L-Ala-gamma-D-Glu-L-Lys-D-Ala-D-Ala)-di-trans,octa-cis-undecaprenyl diphosphate = [GlcNAc-(1-&gt;4)-Mur2Ac(oyl-L-Ala-gamma-D-Glu-L-Lys-D-Ala-D-Ala)](n+1)-di-trans,octa-cis-undecaprenyl diphosphate + di-trans,octa-cis-undecaprenyl diphosphate + H(+)</text>
        <dbReference type="Rhea" id="RHEA:23708"/>
        <dbReference type="Rhea" id="RHEA-COMP:9602"/>
        <dbReference type="Rhea" id="RHEA-COMP:9603"/>
        <dbReference type="ChEBI" id="CHEBI:15378"/>
        <dbReference type="ChEBI" id="CHEBI:58405"/>
        <dbReference type="ChEBI" id="CHEBI:60033"/>
        <dbReference type="ChEBI" id="CHEBI:78435"/>
        <dbReference type="EC" id="2.4.99.28"/>
    </reaction>
</comment>
<dbReference type="RefSeq" id="WP_028480102.1">
    <property type="nucleotide sequence ID" value="NZ_LVVZ01000005.1"/>
</dbReference>
<evidence type="ECO:0000256" key="3">
    <source>
        <dbReference type="ARBA" id="ARBA00022679"/>
    </source>
</evidence>
<evidence type="ECO:0000256" key="2">
    <source>
        <dbReference type="ARBA" id="ARBA00022676"/>
    </source>
</evidence>
<feature type="transmembrane region" description="Helical" evidence="16">
    <location>
        <begin position="274"/>
        <end position="295"/>
    </location>
</feature>
<dbReference type="PANTHER" id="PTHR30474:SF2">
    <property type="entry name" value="PEPTIDOGLYCAN GLYCOSYLTRANSFERASE FTSW-RELATED"/>
    <property type="match status" value="1"/>
</dbReference>
<comment type="similarity">
    <text evidence="11">Belongs to the SEDS family. FtsW subfamily.</text>
</comment>
<evidence type="ECO:0000256" key="12">
    <source>
        <dbReference type="ARBA" id="ARBA00041185"/>
    </source>
</evidence>
<feature type="transmembrane region" description="Helical" evidence="16">
    <location>
        <begin position="340"/>
        <end position="361"/>
    </location>
</feature>
<protein>
    <recommendedName>
        <fullName evidence="12">Probable peptidoglycan glycosyltransferase FtsW</fullName>
        <ecNumber evidence="14">2.4.99.28</ecNumber>
    </recommendedName>
    <alternativeName>
        <fullName evidence="13">Cell division protein FtsW</fullName>
    </alternativeName>
    <alternativeName>
        <fullName evidence="10">Cell wall polymerase</fullName>
    </alternativeName>
    <alternativeName>
        <fullName evidence="9">Peptidoglycan polymerase</fullName>
    </alternativeName>
</protein>
<dbReference type="AlphaFoldDB" id="A0A1U7JL02"/>
<keyword evidence="3" id="KW-0808">Transferase</keyword>
<evidence type="ECO:0000256" key="10">
    <source>
        <dbReference type="ARBA" id="ARBA00033270"/>
    </source>
</evidence>
<dbReference type="GO" id="GO:0032153">
    <property type="term" value="C:cell division site"/>
    <property type="evidence" value="ECO:0007669"/>
    <property type="project" value="TreeGrafter"/>
</dbReference>
<dbReference type="GO" id="GO:0008955">
    <property type="term" value="F:peptidoglycan glycosyltransferase activity"/>
    <property type="evidence" value="ECO:0007669"/>
    <property type="project" value="UniProtKB-EC"/>
</dbReference>
<dbReference type="GO" id="GO:0051301">
    <property type="term" value="P:cell division"/>
    <property type="evidence" value="ECO:0007669"/>
    <property type="project" value="UniProtKB-KW"/>
</dbReference>
<keyword evidence="18" id="KW-1185">Reference proteome</keyword>
<evidence type="ECO:0000256" key="7">
    <source>
        <dbReference type="ARBA" id="ARBA00022989"/>
    </source>
</evidence>
<feature type="transmembrane region" description="Helical" evidence="16">
    <location>
        <begin position="20"/>
        <end position="39"/>
    </location>
</feature>
<name>A0A1U7JL02_9HYPH</name>
<dbReference type="GO" id="GO:0015648">
    <property type="term" value="F:lipid-linked peptidoglycan transporter activity"/>
    <property type="evidence" value="ECO:0007669"/>
    <property type="project" value="TreeGrafter"/>
</dbReference>
<evidence type="ECO:0000256" key="5">
    <source>
        <dbReference type="ARBA" id="ARBA00022960"/>
    </source>
</evidence>
<dbReference type="GO" id="GO:0008360">
    <property type="term" value="P:regulation of cell shape"/>
    <property type="evidence" value="ECO:0007669"/>
    <property type="project" value="UniProtKB-KW"/>
</dbReference>
<evidence type="ECO:0000256" key="14">
    <source>
        <dbReference type="ARBA" id="ARBA00044770"/>
    </source>
</evidence>
<feature type="transmembrane region" description="Helical" evidence="16">
    <location>
        <begin position="177"/>
        <end position="210"/>
    </location>
</feature>
<dbReference type="OrthoDB" id="9768187at2"/>
<dbReference type="InterPro" id="IPR001182">
    <property type="entry name" value="FtsW/RodA"/>
</dbReference>
<evidence type="ECO:0000313" key="18">
    <source>
        <dbReference type="Proteomes" id="UP000185783"/>
    </source>
</evidence>
<reference evidence="17 18" key="1">
    <citation type="submission" date="2016-03" db="EMBL/GenBank/DDBJ databases">
        <title>Genome sequence of Nesiotobacter sp. nov., a moderately halophilic alphaproteobacterium isolated from the Yellow Sea, China.</title>
        <authorList>
            <person name="Zhang G."/>
            <person name="Zhang R."/>
        </authorList>
    </citation>
    <scope>NUCLEOTIDE SEQUENCE [LARGE SCALE GENOMIC DNA]</scope>
    <source>
        <strain evidence="17 18">WB1-6</strain>
    </source>
</reference>
<keyword evidence="7 16" id="KW-1133">Transmembrane helix</keyword>
<keyword evidence="8 16" id="KW-0472">Membrane</keyword>
<feature type="transmembrane region" description="Helical" evidence="16">
    <location>
        <begin position="146"/>
        <end position="165"/>
    </location>
</feature>
<evidence type="ECO:0000256" key="4">
    <source>
        <dbReference type="ARBA" id="ARBA00022692"/>
    </source>
</evidence>
<feature type="transmembrane region" description="Helical" evidence="16">
    <location>
        <begin position="83"/>
        <end position="103"/>
    </location>
</feature>
<keyword evidence="4 16" id="KW-0812">Transmembrane</keyword>
<evidence type="ECO:0000256" key="16">
    <source>
        <dbReference type="SAM" id="Phobius"/>
    </source>
</evidence>
<dbReference type="STRING" id="197461.A3843_03480"/>
<keyword evidence="6" id="KW-0573">Peptidoglycan synthesis</keyword>
<feature type="transmembrane region" description="Helical" evidence="16">
    <location>
        <begin position="124"/>
        <end position="140"/>
    </location>
</feature>
<evidence type="ECO:0000256" key="11">
    <source>
        <dbReference type="ARBA" id="ARBA00038053"/>
    </source>
</evidence>
<evidence type="ECO:0000256" key="13">
    <source>
        <dbReference type="ARBA" id="ARBA00041418"/>
    </source>
</evidence>
<dbReference type="EMBL" id="LVVZ01000005">
    <property type="protein sequence ID" value="OKL45397.1"/>
    <property type="molecule type" value="Genomic_DNA"/>
</dbReference>
<dbReference type="EC" id="2.4.99.28" evidence="14"/>
<evidence type="ECO:0000313" key="17">
    <source>
        <dbReference type="EMBL" id="OKL45397.1"/>
    </source>
</evidence>
<comment type="caution">
    <text evidence="17">The sequence shown here is derived from an EMBL/GenBank/DDBJ whole genome shotgun (WGS) entry which is preliminary data.</text>
</comment>
<dbReference type="PANTHER" id="PTHR30474">
    <property type="entry name" value="CELL CYCLE PROTEIN"/>
    <property type="match status" value="1"/>
</dbReference>
<dbReference type="GO" id="GO:0005886">
    <property type="term" value="C:plasma membrane"/>
    <property type="evidence" value="ECO:0007669"/>
    <property type="project" value="TreeGrafter"/>
</dbReference>
<organism evidence="17 18">
    <name type="scientific">Pseudovibrio exalbescens</name>
    <dbReference type="NCBI Taxonomy" id="197461"/>
    <lineage>
        <taxon>Bacteria</taxon>
        <taxon>Pseudomonadati</taxon>
        <taxon>Pseudomonadota</taxon>
        <taxon>Alphaproteobacteria</taxon>
        <taxon>Hyphomicrobiales</taxon>
        <taxon>Stappiaceae</taxon>
        <taxon>Pseudovibrio</taxon>
    </lineage>
</organism>
<keyword evidence="17" id="KW-0132">Cell division</keyword>
<keyword evidence="17" id="KW-0131">Cell cycle</keyword>
<keyword evidence="2" id="KW-0328">Glycosyltransferase</keyword>
<dbReference type="GO" id="GO:0009252">
    <property type="term" value="P:peptidoglycan biosynthetic process"/>
    <property type="evidence" value="ECO:0007669"/>
    <property type="project" value="UniProtKB-KW"/>
</dbReference>
<dbReference type="Proteomes" id="UP000185783">
    <property type="component" value="Unassembled WGS sequence"/>
</dbReference>
<proteinExistence type="inferred from homology"/>
<keyword evidence="5" id="KW-0133">Cell shape</keyword>
<feature type="transmembrane region" description="Helical" evidence="16">
    <location>
        <begin position="307"/>
        <end position="328"/>
    </location>
</feature>
<evidence type="ECO:0000256" key="1">
    <source>
        <dbReference type="ARBA" id="ARBA00004141"/>
    </source>
</evidence>
<dbReference type="Pfam" id="PF01098">
    <property type="entry name" value="FTSW_RODA_SPOVE"/>
    <property type="match status" value="1"/>
</dbReference>
<evidence type="ECO:0000256" key="8">
    <source>
        <dbReference type="ARBA" id="ARBA00023136"/>
    </source>
</evidence>
<comment type="subcellular location">
    <subcellularLocation>
        <location evidence="1">Membrane</location>
        <topology evidence="1">Multi-pass membrane protein</topology>
    </subcellularLocation>
</comment>
<evidence type="ECO:0000256" key="6">
    <source>
        <dbReference type="ARBA" id="ARBA00022984"/>
    </source>
</evidence>
<evidence type="ECO:0000256" key="15">
    <source>
        <dbReference type="ARBA" id="ARBA00049902"/>
    </source>
</evidence>
<gene>
    <name evidence="17" type="ORF">A3843_03480</name>
</gene>
<sequence length="385" mass="41787">MVSRTDRSPFAEWLWTIDRYILAGIVILMVSGVVLSFAASPPVAERIGLEPYHFIKRQAVFLLPSIVLLLGVSALSPRMVRRVALFVLLGSVLLMIATLFTGAEIKGARRWVHLFGFTIQPSEFVKPALVIVMAFLMSEARKRPEIPGGLFSIMLYVIVVALLVAQPDFGQAMLLTMVLAALFFLNGLSWFAIVPLGVAGIGGMIAGYVYLPHVRGRVERFLNPESGDTYQIDRAIDSFLAGGWFGRGVGEGTVKRILPDSHTDFIFAVVAEEYGILLCLFLVSVFAFVVLRGLSAASKDQDPFGRLATSGLIVLFGLQSCINMAVNLNLMPAKGMTLPFISYGGSSLVALALSMGFVLALTRRRPRPTRISGVTVTRVSASSVV</sequence>
<accession>A0A1U7JL02</accession>